<comment type="catalytic activity">
    <reaction evidence="1">
        <text>Cyclizes part of a (1-&gt;4)-alpha-D-glucan chain by formation of a (1-&gt;4)-alpha-D-glucosidic bond.</text>
        <dbReference type="EC" id="2.4.1.19"/>
    </reaction>
</comment>
<evidence type="ECO:0000256" key="17">
    <source>
        <dbReference type="ARBA" id="ARBA00023157"/>
    </source>
</evidence>
<evidence type="ECO:0000256" key="2">
    <source>
        <dbReference type="ARBA" id="ARBA00001913"/>
    </source>
</evidence>
<evidence type="ECO:0000256" key="3">
    <source>
        <dbReference type="ARBA" id="ARBA00004141"/>
    </source>
</evidence>
<keyword evidence="13" id="KW-0732">Signal</keyword>
<comment type="similarity">
    <text evidence="5 19">Belongs to the glycosyl hydrolase 13 family.</text>
</comment>
<dbReference type="GO" id="GO:0043895">
    <property type="term" value="F:cyclomaltodextrin glucanotransferase activity"/>
    <property type="evidence" value="ECO:0007669"/>
    <property type="project" value="UniProtKB-EC"/>
</dbReference>
<dbReference type="PROSITE" id="PS51166">
    <property type="entry name" value="CBM20"/>
    <property type="match status" value="1"/>
</dbReference>
<dbReference type="SMART" id="SM00632">
    <property type="entry name" value="Aamy_C"/>
    <property type="match status" value="1"/>
</dbReference>
<evidence type="ECO:0000256" key="8">
    <source>
        <dbReference type="ARBA" id="ARBA00019944"/>
    </source>
</evidence>
<dbReference type="InterPro" id="IPR013780">
    <property type="entry name" value="Glyco_hydro_b"/>
</dbReference>
<dbReference type="PANTHER" id="PTHR10357">
    <property type="entry name" value="ALPHA-AMYLASE FAMILY MEMBER"/>
    <property type="match status" value="1"/>
</dbReference>
<evidence type="ECO:0000256" key="18">
    <source>
        <dbReference type="ARBA" id="ARBA00032019"/>
    </source>
</evidence>
<organism evidence="21">
    <name type="scientific">Bacillus sp. KC201</name>
    <dbReference type="NCBI Taxonomy" id="237709"/>
    <lineage>
        <taxon>Bacteria</taxon>
        <taxon>Bacillati</taxon>
        <taxon>Bacillota</taxon>
        <taxon>Bacilli</taxon>
        <taxon>Bacillales</taxon>
        <taxon>Bacillaceae</taxon>
        <taxon>Bacillus</taxon>
    </lineage>
</organism>
<evidence type="ECO:0000256" key="1">
    <source>
        <dbReference type="ARBA" id="ARBA00000390"/>
    </source>
</evidence>
<keyword evidence="11" id="KW-0812">Transmembrane</keyword>
<keyword evidence="21" id="KW-0808">Transferase</keyword>
<evidence type="ECO:0000259" key="20">
    <source>
        <dbReference type="PROSITE" id="PS51166"/>
    </source>
</evidence>
<reference evidence="21" key="2">
    <citation type="book" date="1998" name="Proceedings of the Fourth International Symposium on Cyclodextrins" publisher="Kluwer Academic Publishers" city="Munich, West Germany">
        <title>Cloning and nucleotide sequence of a cyclodextrin glycosyltransferase gene from the alkalophilic Bacillus 1-1.</title>
        <editorList>
            <person name="Huber o."/>
            <person name="Szejtli J."/>
        </editorList>
        <authorList>
            <person name="Schmid G."/>
            <person name="Huber O."/>
            <person name="Szejitli J."/>
        </authorList>
    </citation>
    <scope>NUCLEOTIDE SEQUENCE</scope>
    <source>
        <strain evidence="21">KC201</strain>
    </source>
</reference>
<feature type="domain" description="CBM20" evidence="20">
    <location>
        <begin position="621"/>
        <end position="725"/>
    </location>
</feature>
<dbReference type="SMART" id="SM01065">
    <property type="entry name" value="CBM_2"/>
    <property type="match status" value="1"/>
</dbReference>
<dbReference type="SUPFAM" id="SSF49452">
    <property type="entry name" value="Starch-binding domain-like"/>
    <property type="match status" value="1"/>
</dbReference>
<dbReference type="FunFam" id="2.60.40.10:FF:000552">
    <property type="entry name" value="Related to glucoamylase"/>
    <property type="match status" value="1"/>
</dbReference>
<evidence type="ECO:0000256" key="4">
    <source>
        <dbReference type="ARBA" id="ARBA00004613"/>
    </source>
</evidence>
<dbReference type="SUPFAM" id="SSF51445">
    <property type="entry name" value="(Trans)glycosidases"/>
    <property type="match status" value="1"/>
</dbReference>
<dbReference type="GO" id="GO:0005975">
    <property type="term" value="P:carbohydrate metabolic process"/>
    <property type="evidence" value="ECO:0007669"/>
    <property type="project" value="InterPro"/>
</dbReference>
<keyword evidence="9" id="KW-0964">Secreted</keyword>
<keyword evidence="12" id="KW-0479">Metal-binding</keyword>
<dbReference type="SMR" id="Q59239"/>
<name>Q59239_9BACI</name>
<dbReference type="Gene3D" id="2.60.40.10">
    <property type="entry name" value="Immunoglobulins"/>
    <property type="match status" value="2"/>
</dbReference>
<keyword evidence="15" id="KW-1133">Transmembrane helix</keyword>
<keyword evidence="17" id="KW-1015">Disulfide bond</keyword>
<keyword evidence="16" id="KW-0472">Membrane</keyword>
<dbReference type="Pfam" id="PF01833">
    <property type="entry name" value="TIG"/>
    <property type="match status" value="1"/>
</dbReference>
<keyword evidence="14" id="KW-0106">Calcium</keyword>
<comment type="subcellular location">
    <subcellularLocation>
        <location evidence="3">Membrane</location>
        <topology evidence="3">Multi-pass membrane protein</topology>
    </subcellularLocation>
    <subcellularLocation>
        <location evidence="4">Secreted</location>
    </subcellularLocation>
</comment>
<dbReference type="InterPro" id="IPR013784">
    <property type="entry name" value="Carb-bd-like_fold"/>
</dbReference>
<dbReference type="GO" id="GO:0004556">
    <property type="term" value="F:alpha-amylase activity"/>
    <property type="evidence" value="ECO:0007669"/>
    <property type="project" value="InterPro"/>
</dbReference>
<dbReference type="InterPro" id="IPR006047">
    <property type="entry name" value="GH13_cat_dom"/>
</dbReference>
<dbReference type="CAZy" id="CBM20">
    <property type="family name" value="Carbohydrate-Binding Module Family 20"/>
</dbReference>
<dbReference type="InterPro" id="IPR002044">
    <property type="entry name" value="CBM20"/>
</dbReference>
<evidence type="ECO:0000256" key="19">
    <source>
        <dbReference type="RuleBase" id="RU003615"/>
    </source>
</evidence>
<keyword evidence="10 21" id="KW-0328">Glycosyltransferase</keyword>
<evidence type="ECO:0000256" key="15">
    <source>
        <dbReference type="ARBA" id="ARBA00022989"/>
    </source>
</evidence>
<evidence type="ECO:0000256" key="10">
    <source>
        <dbReference type="ARBA" id="ARBA00022676"/>
    </source>
</evidence>
<dbReference type="InterPro" id="IPR002794">
    <property type="entry name" value="DUF92_TMEM19"/>
</dbReference>
<sequence>MADTWASEIGKLSQDKPFDLFSGKKVEKGVSGGITSFIFFLLLSLPTVAEADVTNKVNYSKDVIYQIVTDRFSDGNPGNNPSGAIFSQNCIDLHKYCGGDWQGIIDKINDGYLTDLGITALWISQPVENVYALHPSGYTSYHGYWARDYKKTNPYYGNFDDFDRLMSTAHSNGIKVIMDFTPNHSSPALETNPNYVENGAIYDNGALLGNYSNDQQNLFHHNGGTDFSSYEDSIYRNLYDLADYDLNNTVMDQYLKESIKFWLDKGIDGIRVDAVKHMSEGWQTSLMSEIYSHKPVFTFGEWFLGSGEVDPQNHHFANESGMSLLDFQFGQTIRNVLKDRTSNWYDFNEMITSTEKEYNEVIDQVTFIDNHDMSRFSVGSSSNRQTDMALAVLLTSRGVPTIYYGTEQYVTGGNDPENRKPLKTFDRSTNSYQIISKLASLRQTNSALGYGTTTERWLNEDIYIYERTFGNSIVLTAVNSSNSNQTITNLNTSLPQGNYTDELQQRLDGNTITVNANGAVNSFQLRANSVAVWQVSNPSTSPLIGQVGPMMGKAGNTITVSGEGFGDERGSVLFDSTSSEIISWSNTKISVKVPNVAGGYYDLSVVTAANIKSPTYKEFEVLSGNQVSVRFGVNNATTSPGTNLYIVGNVNELGNWDADKAIGPMFNQVMYQYPTWYYDISVPAGKNLEYKYIKKDQNGNVVWQSGNNRTYTSPTTGTDTVMINW</sequence>
<dbReference type="InterPro" id="IPR031319">
    <property type="entry name" value="A-amylase_C"/>
</dbReference>
<dbReference type="GO" id="GO:0005576">
    <property type="term" value="C:extracellular region"/>
    <property type="evidence" value="ECO:0007669"/>
    <property type="project" value="UniProtKB-SubCell"/>
</dbReference>
<dbReference type="GO" id="GO:0046872">
    <property type="term" value="F:metal ion binding"/>
    <property type="evidence" value="ECO:0007669"/>
    <property type="project" value="UniProtKB-KW"/>
</dbReference>
<dbReference type="EMBL" id="D13068">
    <property type="protein sequence ID" value="BAA02380.1"/>
    <property type="molecule type" value="Genomic_DNA"/>
</dbReference>
<dbReference type="CDD" id="cd11320">
    <property type="entry name" value="AmyAc_AmyMalt_CGTase_like"/>
    <property type="match status" value="1"/>
</dbReference>
<evidence type="ECO:0000256" key="12">
    <source>
        <dbReference type="ARBA" id="ARBA00022723"/>
    </source>
</evidence>
<dbReference type="InterPro" id="IPR013783">
    <property type="entry name" value="Ig-like_fold"/>
</dbReference>
<evidence type="ECO:0000256" key="14">
    <source>
        <dbReference type="ARBA" id="ARBA00022837"/>
    </source>
</evidence>
<accession>Q59239</accession>
<dbReference type="Pfam" id="PF00128">
    <property type="entry name" value="Alpha-amylase"/>
    <property type="match status" value="1"/>
</dbReference>
<dbReference type="InterPro" id="IPR006046">
    <property type="entry name" value="Alpha_amylase"/>
</dbReference>
<evidence type="ECO:0000256" key="16">
    <source>
        <dbReference type="ARBA" id="ARBA00023136"/>
    </source>
</evidence>
<dbReference type="PANTHER" id="PTHR10357:SF215">
    <property type="entry name" value="ALPHA-AMYLASE 1"/>
    <property type="match status" value="1"/>
</dbReference>
<evidence type="ECO:0000256" key="5">
    <source>
        <dbReference type="ARBA" id="ARBA00008061"/>
    </source>
</evidence>
<dbReference type="Gene3D" id="2.60.40.1180">
    <property type="entry name" value="Golgi alpha-mannosidase II"/>
    <property type="match status" value="1"/>
</dbReference>
<dbReference type="AlphaFoldDB" id="Q59239"/>
<comment type="similarity">
    <text evidence="6">Belongs to the TMEM19 family.</text>
</comment>
<proteinExistence type="inferred from homology"/>
<protein>
    <recommendedName>
        <fullName evidence="8">Cyclomaltodextrin glucanotransferase</fullName>
        <ecNumber evidence="7">2.4.1.19</ecNumber>
    </recommendedName>
    <alternativeName>
        <fullName evidence="18">Cyclodextrin-glycosyltransferase</fullName>
    </alternativeName>
</protein>
<dbReference type="SUPFAM" id="SSF81296">
    <property type="entry name" value="E set domains"/>
    <property type="match status" value="1"/>
</dbReference>
<reference evidence="21" key="1">
    <citation type="journal article" date="1992" name="J. Ferment. Bioeng.">
        <title>Cloning and sequencing ofthe gene encoding cyclodextrin glucanotransferase from Bacillus sp. KC201.</title>
        <authorList>
            <person name="Kitamoto N."/>
            <person name="Kimura T."/>
            <person name="Kito Y."/>
            <person name="Ohmiya K."/>
        </authorList>
    </citation>
    <scope>NUCLEOTIDE SEQUENCE</scope>
    <source>
        <strain evidence="21">KC201</strain>
    </source>
</reference>
<dbReference type="Gene3D" id="3.20.20.80">
    <property type="entry name" value="Glycosidases"/>
    <property type="match status" value="1"/>
</dbReference>
<dbReference type="PRINTS" id="PR00110">
    <property type="entry name" value="ALPHAAMYLASE"/>
</dbReference>
<dbReference type="GO" id="GO:0016020">
    <property type="term" value="C:membrane"/>
    <property type="evidence" value="ECO:0007669"/>
    <property type="project" value="UniProtKB-SubCell"/>
</dbReference>
<dbReference type="EC" id="2.4.1.19" evidence="7"/>
<dbReference type="InterPro" id="IPR002909">
    <property type="entry name" value="IPT_dom"/>
</dbReference>
<evidence type="ECO:0000256" key="9">
    <source>
        <dbReference type="ARBA" id="ARBA00022525"/>
    </source>
</evidence>
<dbReference type="CDD" id="cd00604">
    <property type="entry name" value="IPT_CGTD"/>
    <property type="match status" value="1"/>
</dbReference>
<evidence type="ECO:0000256" key="11">
    <source>
        <dbReference type="ARBA" id="ARBA00022692"/>
    </source>
</evidence>
<dbReference type="SUPFAM" id="SSF51011">
    <property type="entry name" value="Glycosyl hydrolase domain"/>
    <property type="match status" value="1"/>
</dbReference>
<dbReference type="Pfam" id="PF01940">
    <property type="entry name" value="DUF92"/>
    <property type="match status" value="1"/>
</dbReference>
<dbReference type="InterPro" id="IPR014756">
    <property type="entry name" value="Ig_E-set"/>
</dbReference>
<evidence type="ECO:0000256" key="7">
    <source>
        <dbReference type="ARBA" id="ARBA00012542"/>
    </source>
</evidence>
<dbReference type="GO" id="GO:2001070">
    <property type="term" value="F:starch binding"/>
    <property type="evidence" value="ECO:0007669"/>
    <property type="project" value="InterPro"/>
</dbReference>
<dbReference type="SMART" id="SM00642">
    <property type="entry name" value="Aamy"/>
    <property type="match status" value="1"/>
</dbReference>
<dbReference type="InterPro" id="IPR017853">
    <property type="entry name" value="GH"/>
</dbReference>
<dbReference type="Pfam" id="PF00686">
    <property type="entry name" value="CBM_20"/>
    <property type="match status" value="1"/>
</dbReference>
<evidence type="ECO:0000313" key="21">
    <source>
        <dbReference type="EMBL" id="BAA02380.1"/>
    </source>
</evidence>
<comment type="cofactor">
    <cofactor evidence="2">
        <name>Ca(2+)</name>
        <dbReference type="ChEBI" id="CHEBI:29108"/>
    </cofactor>
</comment>
<evidence type="ECO:0000256" key="6">
    <source>
        <dbReference type="ARBA" id="ARBA00009012"/>
    </source>
</evidence>
<dbReference type="CAZy" id="GH13">
    <property type="family name" value="Glycoside Hydrolase Family 13"/>
</dbReference>
<evidence type="ECO:0000256" key="13">
    <source>
        <dbReference type="ARBA" id="ARBA00022729"/>
    </source>
</evidence>